<evidence type="ECO:0000259" key="5">
    <source>
        <dbReference type="PROSITE" id="PS50090"/>
    </source>
</evidence>
<dbReference type="InterPro" id="IPR001005">
    <property type="entry name" value="SANT/Myb"/>
</dbReference>
<dbReference type="PANTHER" id="PTHR10641">
    <property type="entry name" value="MYB FAMILY TRANSCRIPTION FACTOR"/>
    <property type="match status" value="1"/>
</dbReference>
<dbReference type="PROSITE" id="PS51294">
    <property type="entry name" value="HTH_MYB"/>
    <property type="match status" value="2"/>
</dbReference>
<keyword evidence="3" id="KW-0539">Nucleus</keyword>
<feature type="domain" description="Myb-like" evidence="5">
    <location>
        <begin position="9"/>
        <end position="90"/>
    </location>
</feature>
<comment type="subcellular location">
    <subcellularLocation>
        <location evidence="1">Nucleus</location>
    </subcellularLocation>
</comment>
<keyword evidence="2" id="KW-0238">DNA-binding</keyword>
<evidence type="ECO:0000256" key="2">
    <source>
        <dbReference type="ARBA" id="ARBA00023125"/>
    </source>
</evidence>
<evidence type="ECO:0000256" key="3">
    <source>
        <dbReference type="ARBA" id="ARBA00023242"/>
    </source>
</evidence>
<dbReference type="PROSITE" id="PS50090">
    <property type="entry name" value="MYB_LIKE"/>
    <property type="match status" value="2"/>
</dbReference>
<proteinExistence type="predicted"/>
<organism evidence="7 8">
    <name type="scientific">Lolium multiflorum</name>
    <name type="common">Italian ryegrass</name>
    <name type="synonym">Lolium perenne subsp. multiflorum</name>
    <dbReference type="NCBI Taxonomy" id="4521"/>
    <lineage>
        <taxon>Eukaryota</taxon>
        <taxon>Viridiplantae</taxon>
        <taxon>Streptophyta</taxon>
        <taxon>Embryophyta</taxon>
        <taxon>Tracheophyta</taxon>
        <taxon>Spermatophyta</taxon>
        <taxon>Magnoliopsida</taxon>
        <taxon>Liliopsida</taxon>
        <taxon>Poales</taxon>
        <taxon>Poaceae</taxon>
        <taxon>BOP clade</taxon>
        <taxon>Pooideae</taxon>
        <taxon>Poodae</taxon>
        <taxon>Poeae</taxon>
        <taxon>Poeae Chloroplast Group 2 (Poeae type)</taxon>
        <taxon>Loliodinae</taxon>
        <taxon>Loliinae</taxon>
        <taxon>Lolium</taxon>
    </lineage>
</organism>
<dbReference type="InterPro" id="IPR017930">
    <property type="entry name" value="Myb_dom"/>
</dbReference>
<dbReference type="GO" id="GO:0005634">
    <property type="term" value="C:nucleus"/>
    <property type="evidence" value="ECO:0007669"/>
    <property type="project" value="UniProtKB-SubCell"/>
</dbReference>
<keyword evidence="8" id="KW-1185">Reference proteome</keyword>
<protein>
    <submittedName>
        <fullName evidence="7">Uncharacterized protein</fullName>
    </submittedName>
</protein>
<feature type="domain" description="Myb-like" evidence="5">
    <location>
        <begin position="91"/>
        <end position="141"/>
    </location>
</feature>
<evidence type="ECO:0000256" key="1">
    <source>
        <dbReference type="ARBA" id="ARBA00004123"/>
    </source>
</evidence>
<feature type="domain" description="HTH myb-type" evidence="6">
    <location>
        <begin position="9"/>
        <end position="45"/>
    </location>
</feature>
<dbReference type="SUPFAM" id="SSF46689">
    <property type="entry name" value="Homeodomain-like"/>
    <property type="match status" value="2"/>
</dbReference>
<accession>A0AAD8X5P7</accession>
<sequence length="290" mass="31839">MGRAPCCEKEGLRRGTWSPEEDQVLADYIAQHGHPNWRALPRHAGEFGISLFLSGRRATEYQRMPGLMVAVSAGLLRCGKSCRLRWINYLRPDIKRGNFTADEEDRIIRLHQSLGNRWSAIAAQLPGRTDNEIKNVWHTNLKKRVEDDQKGTAAIGGESRQKSGKQAKAKSATANGEVKHEQLTASPERSSSSMTCSTVTVTDSAAAVSSSPADNAANTSASNGHELVKEVSSAVVIDDSFWSSTDLAEVMDLGALDTDLSLKMSSRNEDMEFWLNILHEAGEMRDLAIL</sequence>
<dbReference type="Pfam" id="PF00249">
    <property type="entry name" value="Myb_DNA-binding"/>
    <property type="match status" value="2"/>
</dbReference>
<evidence type="ECO:0000256" key="4">
    <source>
        <dbReference type="SAM" id="MobiDB-lite"/>
    </source>
</evidence>
<evidence type="ECO:0000259" key="6">
    <source>
        <dbReference type="PROSITE" id="PS51294"/>
    </source>
</evidence>
<dbReference type="CDD" id="cd00167">
    <property type="entry name" value="SANT"/>
    <property type="match status" value="2"/>
</dbReference>
<dbReference type="InterPro" id="IPR015495">
    <property type="entry name" value="Myb_TF_plants"/>
</dbReference>
<feature type="domain" description="HTH myb-type" evidence="6">
    <location>
        <begin position="91"/>
        <end position="145"/>
    </location>
</feature>
<dbReference type="GO" id="GO:0003677">
    <property type="term" value="F:DNA binding"/>
    <property type="evidence" value="ECO:0007669"/>
    <property type="project" value="UniProtKB-KW"/>
</dbReference>
<dbReference type="Gene3D" id="1.10.10.60">
    <property type="entry name" value="Homeodomain-like"/>
    <property type="match status" value="2"/>
</dbReference>
<reference evidence="7" key="1">
    <citation type="submission" date="2023-07" db="EMBL/GenBank/DDBJ databases">
        <title>A chromosome-level genome assembly of Lolium multiflorum.</title>
        <authorList>
            <person name="Chen Y."/>
            <person name="Copetti D."/>
            <person name="Kolliker R."/>
            <person name="Studer B."/>
        </authorList>
    </citation>
    <scope>NUCLEOTIDE SEQUENCE</scope>
    <source>
        <strain evidence="7">02402/16</strain>
        <tissue evidence="7">Leaf</tissue>
    </source>
</reference>
<gene>
    <name evidence="7" type="ORF">QYE76_011516</name>
</gene>
<feature type="region of interest" description="Disordered" evidence="4">
    <location>
        <begin position="148"/>
        <end position="195"/>
    </location>
</feature>
<dbReference type="AlphaFoldDB" id="A0AAD8X5P7"/>
<evidence type="ECO:0000313" key="7">
    <source>
        <dbReference type="EMBL" id="KAK1694819.1"/>
    </source>
</evidence>
<dbReference type="InterPro" id="IPR009057">
    <property type="entry name" value="Homeodomain-like_sf"/>
</dbReference>
<name>A0AAD8X5P7_LOLMU</name>
<comment type="caution">
    <text evidence="7">The sequence shown here is derived from an EMBL/GenBank/DDBJ whole genome shotgun (WGS) entry which is preliminary data.</text>
</comment>
<dbReference type="PANTHER" id="PTHR10641:SF1412">
    <property type="entry name" value="PROTEIN MYB4, PUTATIVE, EXPRESSED-RELATED"/>
    <property type="match status" value="1"/>
</dbReference>
<dbReference type="SMART" id="SM00717">
    <property type="entry name" value="SANT"/>
    <property type="match status" value="2"/>
</dbReference>
<evidence type="ECO:0000313" key="8">
    <source>
        <dbReference type="Proteomes" id="UP001231189"/>
    </source>
</evidence>
<dbReference type="EMBL" id="JAUUTY010000001">
    <property type="protein sequence ID" value="KAK1694819.1"/>
    <property type="molecule type" value="Genomic_DNA"/>
</dbReference>
<dbReference type="Proteomes" id="UP001231189">
    <property type="component" value="Unassembled WGS sequence"/>
</dbReference>